<dbReference type="AlphaFoldDB" id="A0A183ISE8"/>
<evidence type="ECO:0000313" key="3">
    <source>
        <dbReference type="Proteomes" id="UP000270296"/>
    </source>
</evidence>
<evidence type="ECO:0000313" key="2">
    <source>
        <dbReference type="EMBL" id="VDP10269.1"/>
    </source>
</evidence>
<feature type="region of interest" description="Disordered" evidence="1">
    <location>
        <begin position="74"/>
        <end position="95"/>
    </location>
</feature>
<organism evidence="4">
    <name type="scientific">Soboliphyme baturini</name>
    <dbReference type="NCBI Taxonomy" id="241478"/>
    <lineage>
        <taxon>Eukaryota</taxon>
        <taxon>Metazoa</taxon>
        <taxon>Ecdysozoa</taxon>
        <taxon>Nematoda</taxon>
        <taxon>Enoplea</taxon>
        <taxon>Dorylaimia</taxon>
        <taxon>Dioctophymatida</taxon>
        <taxon>Dioctophymatoidea</taxon>
        <taxon>Soboliphymatidae</taxon>
        <taxon>Soboliphyme</taxon>
    </lineage>
</organism>
<reference evidence="4" key="1">
    <citation type="submission" date="2016-06" db="UniProtKB">
        <authorList>
            <consortium name="WormBaseParasite"/>
        </authorList>
    </citation>
    <scope>IDENTIFICATION</scope>
</reference>
<reference evidence="2 3" key="2">
    <citation type="submission" date="2018-11" db="EMBL/GenBank/DDBJ databases">
        <authorList>
            <consortium name="Pathogen Informatics"/>
        </authorList>
    </citation>
    <scope>NUCLEOTIDE SEQUENCE [LARGE SCALE GENOMIC DNA]</scope>
</reference>
<dbReference type="WBParaSite" id="SBAD_0000680001-mRNA-1">
    <property type="protein sequence ID" value="SBAD_0000680001-mRNA-1"/>
    <property type="gene ID" value="SBAD_0000680001"/>
</dbReference>
<evidence type="ECO:0000313" key="4">
    <source>
        <dbReference type="WBParaSite" id="SBAD_0000680001-mRNA-1"/>
    </source>
</evidence>
<proteinExistence type="predicted"/>
<dbReference type="Proteomes" id="UP000270296">
    <property type="component" value="Unassembled WGS sequence"/>
</dbReference>
<gene>
    <name evidence="2" type="ORF">SBAD_LOCUS6545</name>
</gene>
<sequence length="361" mass="41034">MFFELRLKGSTGHFPDLTFYHSDRGLARTINNVHLNAHQKGFWSPKLLRNHFFPALDKLNERSRPPLAYLKLHTDQKTSEPVSQNPSSIPRTPRQQNFPLLVTDGQYVGGNKLSTLLNVDAASSMQNQQRIADHKFSLRVNFHDTDEADDHEHVKEHATFDDDEYNDYLNDTLDYLEGLDLTRYRRSRVPNVLNDNNSPDGSFLDDYDDDMIDRFTPDDIDIHSAISGPDNGLNKSEKTSKFNTEETVGIFDEISNDFLEADTATVARGSNSQSKEIDEDTVLTEKHIAAVTIPPNYAATEGHLNTKGKKIIAAEGTGVSTERWIRSTETLDQTVPLYDHMMRVEHPHYELKQTTDINAME</sequence>
<dbReference type="EMBL" id="UZAM01009846">
    <property type="protein sequence ID" value="VDP10269.1"/>
    <property type="molecule type" value="Genomic_DNA"/>
</dbReference>
<evidence type="ECO:0000256" key="1">
    <source>
        <dbReference type="SAM" id="MobiDB-lite"/>
    </source>
</evidence>
<protein>
    <submittedName>
        <fullName evidence="4">Anaphase-promoting complex subunit 13</fullName>
    </submittedName>
</protein>
<accession>A0A183ISE8</accession>
<name>A0A183ISE8_9BILA</name>
<keyword evidence="3" id="KW-1185">Reference proteome</keyword>
<feature type="compositionally biased region" description="Polar residues" evidence="1">
    <location>
        <begin position="79"/>
        <end position="95"/>
    </location>
</feature>